<dbReference type="PANTHER" id="PTHR11562:SF17">
    <property type="entry name" value="RE54080P-RELATED"/>
    <property type="match status" value="1"/>
</dbReference>
<dbReference type="GO" id="GO:0005886">
    <property type="term" value="C:plasma membrane"/>
    <property type="evidence" value="ECO:0007669"/>
    <property type="project" value="TreeGrafter"/>
</dbReference>
<dbReference type="InterPro" id="IPR058533">
    <property type="entry name" value="Cation_efflux_TM"/>
</dbReference>
<evidence type="ECO:0000256" key="4">
    <source>
        <dbReference type="ARBA" id="ARBA00022989"/>
    </source>
</evidence>
<keyword evidence="3" id="KW-0864">Zinc transport</keyword>
<dbReference type="AlphaFoldDB" id="A0AAD5X9V7"/>
<reference evidence="9" key="1">
    <citation type="submission" date="2020-05" db="EMBL/GenBank/DDBJ databases">
        <title>Phylogenomic resolution of chytrid fungi.</title>
        <authorList>
            <person name="Stajich J.E."/>
            <person name="Amses K."/>
            <person name="Simmons R."/>
            <person name="Seto K."/>
            <person name="Myers J."/>
            <person name="Bonds A."/>
            <person name="Quandt C.A."/>
            <person name="Barry K."/>
            <person name="Liu P."/>
            <person name="Grigoriev I."/>
            <person name="Longcore J.E."/>
            <person name="James T.Y."/>
        </authorList>
    </citation>
    <scope>NUCLEOTIDE SEQUENCE</scope>
    <source>
        <strain evidence="9">JEL0513</strain>
    </source>
</reference>
<evidence type="ECO:0000256" key="5">
    <source>
        <dbReference type="ARBA" id="ARBA00023136"/>
    </source>
</evidence>
<feature type="transmembrane region" description="Helical" evidence="7">
    <location>
        <begin position="410"/>
        <end position="430"/>
    </location>
</feature>
<comment type="subcellular location">
    <subcellularLocation>
        <location evidence="1">Membrane</location>
        <topology evidence="1">Multi-pass membrane protein</topology>
    </subcellularLocation>
</comment>
<feature type="transmembrane region" description="Helical" evidence="7">
    <location>
        <begin position="169"/>
        <end position="188"/>
    </location>
</feature>
<keyword evidence="10" id="KW-1185">Reference proteome</keyword>
<name>A0AAD5X9V7_9FUNG</name>
<dbReference type="PANTHER" id="PTHR11562">
    <property type="entry name" value="CATION EFFLUX PROTEIN/ ZINC TRANSPORTER"/>
    <property type="match status" value="1"/>
</dbReference>
<dbReference type="InterPro" id="IPR027469">
    <property type="entry name" value="Cation_efflux_TMD_sf"/>
</dbReference>
<comment type="caution">
    <text evidence="9">The sequence shown here is derived from an EMBL/GenBank/DDBJ whole genome shotgun (WGS) entry which is preliminary data.</text>
</comment>
<feature type="region of interest" description="Disordered" evidence="6">
    <location>
        <begin position="274"/>
        <end position="299"/>
    </location>
</feature>
<dbReference type="EMBL" id="JADGJH010001672">
    <property type="protein sequence ID" value="KAJ3111045.1"/>
    <property type="molecule type" value="Genomic_DNA"/>
</dbReference>
<proteinExistence type="predicted"/>
<gene>
    <name evidence="9" type="ORF">HK100_002829</name>
</gene>
<dbReference type="Gene3D" id="1.20.1510.10">
    <property type="entry name" value="Cation efflux protein transmembrane domain"/>
    <property type="match status" value="2"/>
</dbReference>
<dbReference type="Proteomes" id="UP001211907">
    <property type="component" value="Unassembled WGS sequence"/>
</dbReference>
<dbReference type="GO" id="GO:0005385">
    <property type="term" value="F:zinc ion transmembrane transporter activity"/>
    <property type="evidence" value="ECO:0007669"/>
    <property type="project" value="TreeGrafter"/>
</dbReference>
<evidence type="ECO:0000256" key="3">
    <source>
        <dbReference type="ARBA" id="ARBA00022906"/>
    </source>
</evidence>
<feature type="transmembrane region" description="Helical" evidence="7">
    <location>
        <begin position="200"/>
        <end position="223"/>
    </location>
</feature>
<evidence type="ECO:0000256" key="7">
    <source>
        <dbReference type="SAM" id="Phobius"/>
    </source>
</evidence>
<dbReference type="Pfam" id="PF01545">
    <property type="entry name" value="Cation_efflux"/>
    <property type="match status" value="1"/>
</dbReference>
<evidence type="ECO:0000259" key="8">
    <source>
        <dbReference type="Pfam" id="PF01545"/>
    </source>
</evidence>
<accession>A0AAD5X9V7</accession>
<keyword evidence="2 7" id="KW-0812">Transmembrane</keyword>
<dbReference type="InterPro" id="IPR050681">
    <property type="entry name" value="CDF/SLC30A"/>
</dbReference>
<dbReference type="GO" id="GO:0030003">
    <property type="term" value="P:intracellular monoatomic cation homeostasis"/>
    <property type="evidence" value="ECO:0007669"/>
    <property type="project" value="UniProtKB-ARBA"/>
</dbReference>
<evidence type="ECO:0000256" key="1">
    <source>
        <dbReference type="ARBA" id="ARBA00004141"/>
    </source>
</evidence>
<feature type="transmembrane region" description="Helical" evidence="7">
    <location>
        <begin position="105"/>
        <end position="122"/>
    </location>
</feature>
<feature type="compositionally biased region" description="Basic and acidic residues" evidence="6">
    <location>
        <begin position="278"/>
        <end position="291"/>
    </location>
</feature>
<evidence type="ECO:0000313" key="9">
    <source>
        <dbReference type="EMBL" id="KAJ3111045.1"/>
    </source>
</evidence>
<evidence type="ECO:0000256" key="6">
    <source>
        <dbReference type="SAM" id="MobiDB-lite"/>
    </source>
</evidence>
<dbReference type="SUPFAM" id="SSF161111">
    <property type="entry name" value="Cation efflux protein transmembrane domain-like"/>
    <property type="match status" value="1"/>
</dbReference>
<sequence length="519" mass="56665">MTQEQEQHQVGVGQVAQVARFSLHGVSASKNSTISSSNSRRASPTDLAIPVRHESAINPDPDPEFASGTSTSTSASAVIPHSISAVNNSASTSAKTAITNSLKTAIALCFVFFLVELIAGWWCGSLAILSDAFHLLSDVVGFAVSVYAIRLSQIASNKDYTFGFKRVEVLGASLSTLSIWVITLFLVVEAVQRLFNPNEIDAIIMFYTALFGVAVNVTLAFTLHSGGNTHGKCAHGHSHGPLHTDSIDFESFDIDDDDNEREHERDHPNTLENTQIHGYEHGHSHGHDHSHGIRSHNNHHRESVDSVVLKINSSSNDHGNVGYERASESLIQETVEEGVHDERSEYFVQQRVSVSKLKNFWLSFWAMEVVCESIDMDINARAAILHVISDLISSIGVLIASIVLRIQPTWTFVDPICTFFFSILIVGSSFGTPPSINVEKIETRLLKISNVSRIERLNVWSLGQDSTAANVLLVLSNTNGNALESDKLPNGAYVKALKDARIILEEVYGIDVVTVGISD</sequence>
<keyword evidence="5 7" id="KW-0472">Membrane</keyword>
<feature type="transmembrane region" description="Helical" evidence="7">
    <location>
        <begin position="128"/>
        <end position="149"/>
    </location>
</feature>
<feature type="compositionally biased region" description="Low complexity" evidence="6">
    <location>
        <begin position="29"/>
        <end position="42"/>
    </location>
</feature>
<dbReference type="GO" id="GO:0098771">
    <property type="term" value="P:inorganic ion homeostasis"/>
    <property type="evidence" value="ECO:0007669"/>
    <property type="project" value="UniProtKB-ARBA"/>
</dbReference>
<evidence type="ECO:0000313" key="10">
    <source>
        <dbReference type="Proteomes" id="UP001211907"/>
    </source>
</evidence>
<keyword evidence="4 7" id="KW-1133">Transmembrane helix</keyword>
<keyword evidence="3" id="KW-0406">Ion transport</keyword>
<evidence type="ECO:0000256" key="2">
    <source>
        <dbReference type="ARBA" id="ARBA00022692"/>
    </source>
</evidence>
<keyword evidence="3" id="KW-0862">Zinc</keyword>
<dbReference type="NCBIfam" id="TIGR01297">
    <property type="entry name" value="CDF"/>
    <property type="match status" value="1"/>
</dbReference>
<dbReference type="InterPro" id="IPR002524">
    <property type="entry name" value="Cation_efflux"/>
</dbReference>
<protein>
    <recommendedName>
        <fullName evidence="8">Cation efflux protein transmembrane domain-containing protein</fullName>
    </recommendedName>
</protein>
<organism evidence="9 10">
    <name type="scientific">Physocladia obscura</name>
    <dbReference type="NCBI Taxonomy" id="109957"/>
    <lineage>
        <taxon>Eukaryota</taxon>
        <taxon>Fungi</taxon>
        <taxon>Fungi incertae sedis</taxon>
        <taxon>Chytridiomycota</taxon>
        <taxon>Chytridiomycota incertae sedis</taxon>
        <taxon>Chytridiomycetes</taxon>
        <taxon>Chytridiales</taxon>
        <taxon>Chytriomycetaceae</taxon>
        <taxon>Physocladia</taxon>
    </lineage>
</organism>
<feature type="domain" description="Cation efflux protein transmembrane" evidence="8">
    <location>
        <begin position="103"/>
        <end position="430"/>
    </location>
</feature>
<feature type="transmembrane region" description="Helical" evidence="7">
    <location>
        <begin position="383"/>
        <end position="404"/>
    </location>
</feature>
<feature type="region of interest" description="Disordered" evidence="6">
    <location>
        <begin position="29"/>
        <end position="72"/>
    </location>
</feature>
<keyword evidence="3" id="KW-0813">Transport</keyword>